<protein>
    <submittedName>
        <fullName evidence="1">Uncharacterized protein</fullName>
    </submittedName>
</protein>
<evidence type="ECO:0000313" key="1">
    <source>
        <dbReference type="EMBL" id="ROV88226.1"/>
    </source>
</evidence>
<keyword evidence="2" id="KW-1185">Reference proteome</keyword>
<gene>
    <name evidence="1" type="ORF">VMCG_10637</name>
</gene>
<name>A0A423VBB2_9PEZI</name>
<sequence length="255" mass="29205">MTSIIRHQRQLSRLWRVEVTSRLPHETARGLAITIIWSFEQRRVKADEERDIARGLVEVGNVDPMREDLQVLMIRGNDLRIVVDSSFAAVAATSRAVWRILFTMFWMTPLYLGQLAIARIRVRDVHTRGLPFRPSVIYGGEIARRLAGLTRGCDKRRPRHPSEGHMLECLTEELRKGSCAARSVIADCDGHERNHLDNNLHRATSTDLAPKRDVLEMYFVCMNPRRQFAPGRSSARGCQSIDLRVAVDRLPHHLE</sequence>
<proteinExistence type="predicted"/>
<comment type="caution">
    <text evidence="1">The sequence shown here is derived from an EMBL/GenBank/DDBJ whole genome shotgun (WGS) entry which is preliminary data.</text>
</comment>
<dbReference type="Proteomes" id="UP000283895">
    <property type="component" value="Unassembled WGS sequence"/>
</dbReference>
<dbReference type="EMBL" id="LKEA01000082">
    <property type="protein sequence ID" value="ROV88226.1"/>
    <property type="molecule type" value="Genomic_DNA"/>
</dbReference>
<reference evidence="1 2" key="1">
    <citation type="submission" date="2015-09" db="EMBL/GenBank/DDBJ databases">
        <title>Host preference determinants of Valsa canker pathogens revealed by comparative genomics.</title>
        <authorList>
            <person name="Yin Z."/>
            <person name="Huang L."/>
        </authorList>
    </citation>
    <scope>NUCLEOTIDE SEQUENCE [LARGE SCALE GENOMIC DNA]</scope>
    <source>
        <strain evidence="1 2">03-1</strain>
    </source>
</reference>
<evidence type="ECO:0000313" key="2">
    <source>
        <dbReference type="Proteomes" id="UP000283895"/>
    </source>
</evidence>
<dbReference type="AlphaFoldDB" id="A0A423VBB2"/>
<accession>A0A423VBB2</accession>
<organism evidence="1 2">
    <name type="scientific">Cytospora schulzeri</name>
    <dbReference type="NCBI Taxonomy" id="448051"/>
    <lineage>
        <taxon>Eukaryota</taxon>
        <taxon>Fungi</taxon>
        <taxon>Dikarya</taxon>
        <taxon>Ascomycota</taxon>
        <taxon>Pezizomycotina</taxon>
        <taxon>Sordariomycetes</taxon>
        <taxon>Sordariomycetidae</taxon>
        <taxon>Diaporthales</taxon>
        <taxon>Cytosporaceae</taxon>
        <taxon>Cytospora</taxon>
    </lineage>
</organism>